<reference evidence="1 2" key="1">
    <citation type="journal article" date="2024" name="BMC Genomics">
        <title>De novo assembly and annotation of Popillia japonica's genome with initial clues to its potential as an invasive pest.</title>
        <authorList>
            <person name="Cucini C."/>
            <person name="Boschi S."/>
            <person name="Funari R."/>
            <person name="Cardaioli E."/>
            <person name="Iannotti N."/>
            <person name="Marturano G."/>
            <person name="Paoli F."/>
            <person name="Bruttini M."/>
            <person name="Carapelli A."/>
            <person name="Frati F."/>
            <person name="Nardi F."/>
        </authorList>
    </citation>
    <scope>NUCLEOTIDE SEQUENCE [LARGE SCALE GENOMIC DNA]</scope>
    <source>
        <strain evidence="1">DMR45628</strain>
    </source>
</reference>
<name>A0AAW1N2F4_POPJA</name>
<protein>
    <submittedName>
        <fullName evidence="1">Uncharacterized protein</fullName>
    </submittedName>
</protein>
<comment type="caution">
    <text evidence="1">The sequence shown here is derived from an EMBL/GenBank/DDBJ whole genome shotgun (WGS) entry which is preliminary data.</text>
</comment>
<dbReference type="EMBL" id="JASPKY010000023">
    <property type="protein sequence ID" value="KAK9752133.1"/>
    <property type="molecule type" value="Genomic_DNA"/>
</dbReference>
<sequence>MPRTILRLLENVHGELYAETQNTRRGIPNGLPLPADAAADVHGELYAETQNTRRGIPNGLPLPADAAADYTATAQKTIWTNRFCSTSQQCVPASTRFL</sequence>
<organism evidence="1 2">
    <name type="scientific">Popillia japonica</name>
    <name type="common">Japanese beetle</name>
    <dbReference type="NCBI Taxonomy" id="7064"/>
    <lineage>
        <taxon>Eukaryota</taxon>
        <taxon>Metazoa</taxon>
        <taxon>Ecdysozoa</taxon>
        <taxon>Arthropoda</taxon>
        <taxon>Hexapoda</taxon>
        <taxon>Insecta</taxon>
        <taxon>Pterygota</taxon>
        <taxon>Neoptera</taxon>
        <taxon>Endopterygota</taxon>
        <taxon>Coleoptera</taxon>
        <taxon>Polyphaga</taxon>
        <taxon>Scarabaeiformia</taxon>
        <taxon>Scarabaeidae</taxon>
        <taxon>Rutelinae</taxon>
        <taxon>Popillia</taxon>
    </lineage>
</organism>
<dbReference type="Proteomes" id="UP001458880">
    <property type="component" value="Unassembled WGS sequence"/>
</dbReference>
<evidence type="ECO:0000313" key="2">
    <source>
        <dbReference type="Proteomes" id="UP001458880"/>
    </source>
</evidence>
<keyword evidence="2" id="KW-1185">Reference proteome</keyword>
<dbReference type="AlphaFoldDB" id="A0AAW1N2F4"/>
<gene>
    <name evidence="1" type="ORF">QE152_g4526</name>
</gene>
<proteinExistence type="predicted"/>
<evidence type="ECO:0000313" key="1">
    <source>
        <dbReference type="EMBL" id="KAK9752133.1"/>
    </source>
</evidence>
<accession>A0AAW1N2F4</accession>